<gene>
    <name evidence="1" type="ORF">LA66_05485</name>
</gene>
<dbReference type="STRING" id="370622.LA66_05485"/>
<dbReference type="AlphaFoldDB" id="A0A0B1Q5C5"/>
<name>A0A0B1Q5C5_9HYPH</name>
<accession>A0A0B1Q5C5</accession>
<dbReference type="Proteomes" id="UP000030826">
    <property type="component" value="Unassembled WGS sequence"/>
</dbReference>
<protein>
    <submittedName>
        <fullName evidence="1">2Fe-2S ferredoxin</fullName>
    </submittedName>
</protein>
<reference evidence="1 2" key="1">
    <citation type="submission" date="2014-09" db="EMBL/GenBank/DDBJ databases">
        <title>Isolation and characterization of Aurantimonas altamirensis ON-56566 from clinical sample following a dog bite.</title>
        <authorList>
            <person name="Eshaghi A."/>
            <person name="Li A."/>
            <person name="Shahinas D."/>
            <person name="Bahn P."/>
            <person name="Kus J.V."/>
            <person name="Patel S.N."/>
        </authorList>
    </citation>
    <scope>NUCLEOTIDE SEQUENCE [LARGE SCALE GENOMIC DNA]</scope>
    <source>
        <strain evidence="1 2">ON-56566</strain>
    </source>
</reference>
<dbReference type="EMBL" id="JRFJ01000001">
    <property type="protein sequence ID" value="KHJ56063.1"/>
    <property type="molecule type" value="Genomic_DNA"/>
</dbReference>
<dbReference type="OrthoDB" id="6195504at2"/>
<evidence type="ECO:0000313" key="2">
    <source>
        <dbReference type="Proteomes" id="UP000030826"/>
    </source>
</evidence>
<sequence length="150" mass="16073">MTIRLRPHHLLCLLTYVGKGYGEAFTRNYDGIAQRLSAGEPILVVDGPDEICAPLLADPDTHCRRPGVTGRDADALRDLAGLLGIEVGNTLSLDRAMLQAMRSAFVAGRTRHACRGCEWDALCSAVARDGFADARVQPAARSAATMCYGS</sequence>
<dbReference type="RefSeq" id="WP_039189392.1">
    <property type="nucleotide sequence ID" value="NZ_JRFJ01000001.1"/>
</dbReference>
<evidence type="ECO:0000313" key="1">
    <source>
        <dbReference type="EMBL" id="KHJ56063.1"/>
    </source>
</evidence>
<organism evidence="1 2">
    <name type="scientific">Aureimonas altamirensis</name>
    <dbReference type="NCBI Taxonomy" id="370622"/>
    <lineage>
        <taxon>Bacteria</taxon>
        <taxon>Pseudomonadati</taxon>
        <taxon>Pseudomonadota</taxon>
        <taxon>Alphaproteobacteria</taxon>
        <taxon>Hyphomicrobiales</taxon>
        <taxon>Aurantimonadaceae</taxon>
        <taxon>Aureimonas</taxon>
    </lineage>
</organism>
<dbReference type="InterPro" id="IPR009702">
    <property type="entry name" value="DUF1284"/>
</dbReference>
<comment type="caution">
    <text evidence="1">The sequence shown here is derived from an EMBL/GenBank/DDBJ whole genome shotgun (WGS) entry which is preliminary data.</text>
</comment>
<dbReference type="Pfam" id="PF06935">
    <property type="entry name" value="DUF1284"/>
    <property type="match status" value="1"/>
</dbReference>
<proteinExistence type="predicted"/>